<evidence type="ECO:0000256" key="3">
    <source>
        <dbReference type="ARBA" id="ARBA00022643"/>
    </source>
</evidence>
<organism evidence="6 7">
    <name type="scientific">Flavobacterium pokkalii</name>
    <dbReference type="NCBI Taxonomy" id="1940408"/>
    <lineage>
        <taxon>Bacteria</taxon>
        <taxon>Pseudomonadati</taxon>
        <taxon>Bacteroidota</taxon>
        <taxon>Flavobacteriia</taxon>
        <taxon>Flavobacteriales</taxon>
        <taxon>Flavobacteriaceae</taxon>
        <taxon>Flavobacterium</taxon>
    </lineage>
</organism>
<accession>A0ABR7URB4</accession>
<protein>
    <submittedName>
        <fullName evidence="6">Flavin reductase</fullName>
    </submittedName>
</protein>
<evidence type="ECO:0000313" key="6">
    <source>
        <dbReference type="EMBL" id="MBD0725459.1"/>
    </source>
</evidence>
<name>A0ABR7URB4_9FLAO</name>
<comment type="similarity">
    <text evidence="4">Belongs to the flavoredoxin family.</text>
</comment>
<evidence type="ECO:0000256" key="1">
    <source>
        <dbReference type="ARBA" id="ARBA00001917"/>
    </source>
</evidence>
<dbReference type="Proteomes" id="UP000661715">
    <property type="component" value="Unassembled WGS sequence"/>
</dbReference>
<dbReference type="SMART" id="SM00903">
    <property type="entry name" value="Flavin_Reduct"/>
    <property type="match status" value="1"/>
</dbReference>
<reference evidence="6 7" key="1">
    <citation type="journal article" date="2020" name="Microbiol. Res.">
        <title>Flavobacterium pokkalii sp. nov., a novel plant growth promoting native rhizobacteria isolated from pokkali rice grown in coastal saline affected agricultural regions of southern India, Kerala.</title>
        <authorList>
            <person name="Menon R.R."/>
            <person name="Kumari S."/>
            <person name="Viver T."/>
            <person name="Rameshkumar N."/>
        </authorList>
    </citation>
    <scope>NUCLEOTIDE SEQUENCE [LARGE SCALE GENOMIC DNA]</scope>
    <source>
        <strain evidence="6 7">L1I52</strain>
    </source>
</reference>
<gene>
    <name evidence="6" type="ORF">B6A10_09740</name>
</gene>
<keyword evidence="7" id="KW-1185">Reference proteome</keyword>
<evidence type="ECO:0000256" key="2">
    <source>
        <dbReference type="ARBA" id="ARBA00022630"/>
    </source>
</evidence>
<evidence type="ECO:0000256" key="4">
    <source>
        <dbReference type="ARBA" id="ARBA00038054"/>
    </source>
</evidence>
<dbReference type="Pfam" id="PF01613">
    <property type="entry name" value="Flavin_Reduct"/>
    <property type="match status" value="1"/>
</dbReference>
<dbReference type="PANTHER" id="PTHR33798">
    <property type="entry name" value="FLAVOPROTEIN OXYGENASE"/>
    <property type="match status" value="1"/>
</dbReference>
<keyword evidence="2" id="KW-0285">Flavoprotein</keyword>
<proteinExistence type="inferred from homology"/>
<feature type="domain" description="Flavin reductase like" evidence="5">
    <location>
        <begin position="20"/>
        <end position="174"/>
    </location>
</feature>
<dbReference type="InterPro" id="IPR012349">
    <property type="entry name" value="Split_barrel_FMN-bd"/>
</dbReference>
<evidence type="ECO:0000259" key="5">
    <source>
        <dbReference type="SMART" id="SM00903"/>
    </source>
</evidence>
<dbReference type="RefSeq" id="WP_188220730.1">
    <property type="nucleotide sequence ID" value="NZ_NASZ01000014.1"/>
</dbReference>
<evidence type="ECO:0000313" key="7">
    <source>
        <dbReference type="Proteomes" id="UP000661715"/>
    </source>
</evidence>
<dbReference type="SUPFAM" id="SSF50475">
    <property type="entry name" value="FMN-binding split barrel"/>
    <property type="match status" value="1"/>
</dbReference>
<dbReference type="EMBL" id="NASZ01000014">
    <property type="protein sequence ID" value="MBD0725459.1"/>
    <property type="molecule type" value="Genomic_DNA"/>
</dbReference>
<dbReference type="InterPro" id="IPR002563">
    <property type="entry name" value="Flavin_Rdtase-like_dom"/>
</dbReference>
<keyword evidence="3" id="KW-0288">FMN</keyword>
<comment type="caution">
    <text evidence="6">The sequence shown here is derived from an EMBL/GenBank/DDBJ whole genome shotgun (WGS) entry which is preliminary data.</text>
</comment>
<dbReference type="PANTHER" id="PTHR33798:SF5">
    <property type="entry name" value="FLAVIN REDUCTASE LIKE DOMAIN-CONTAINING PROTEIN"/>
    <property type="match status" value="1"/>
</dbReference>
<sequence length="302" mass="33485">MRVFNPKELATHDFHQILLGTVIPRPIALASTVDANGIVNLSPFSFFNCFSANPPILVFSPARRVRNNTTKHTLENILETKEVVINIVNYAMVEQTSLSSVEFDKGIDEFVKSGLTAVQSKLVTPPRVKESPVSFECKVKELIPLGEQGGAGHLVICEVVLVHVDDAIFDSNNTISPKKLDVVARLGGDWYCRVNGQSLFKVSKPGTKLAVGFEKLPESLLKSEILNGNHLARMASVEAVPELTDEEFADWIGDLDQFLAENGQISIQLLHEKLKYYIEEGFVELAWKLLLAAEKITKNRKS</sequence>
<dbReference type="Gene3D" id="2.30.110.10">
    <property type="entry name" value="Electron Transport, Fmn-binding Protein, Chain A"/>
    <property type="match status" value="1"/>
</dbReference>
<comment type="cofactor">
    <cofactor evidence="1">
        <name>FMN</name>
        <dbReference type="ChEBI" id="CHEBI:58210"/>
    </cofactor>
</comment>